<evidence type="ECO:0000313" key="3">
    <source>
        <dbReference type="Proteomes" id="UP000219068"/>
    </source>
</evidence>
<dbReference type="AlphaFoldDB" id="A0A285RME9"/>
<evidence type="ECO:0000256" key="1">
    <source>
        <dbReference type="SAM" id="SignalP"/>
    </source>
</evidence>
<feature type="chain" id="PRO_5013239028" description="Lipoprotein" evidence="1">
    <location>
        <begin position="21"/>
        <end position="329"/>
    </location>
</feature>
<protein>
    <recommendedName>
        <fullName evidence="4">Lipoprotein</fullName>
    </recommendedName>
</protein>
<accession>A0A285RME9</accession>
<feature type="signal peptide" evidence="1">
    <location>
        <begin position="1"/>
        <end position="20"/>
    </location>
</feature>
<name>A0A285RME9_9PROT</name>
<evidence type="ECO:0000313" key="2">
    <source>
        <dbReference type="EMBL" id="SOB95291.1"/>
    </source>
</evidence>
<gene>
    <name evidence="2" type="ORF">SAMN05428964_1011502</name>
</gene>
<proteinExistence type="predicted"/>
<evidence type="ECO:0008006" key="4">
    <source>
        <dbReference type="Google" id="ProtNLM"/>
    </source>
</evidence>
<keyword evidence="1" id="KW-0732">Signal</keyword>
<dbReference type="EMBL" id="OBMM01000001">
    <property type="protein sequence ID" value="SOB95291.1"/>
    <property type="molecule type" value="Genomic_DNA"/>
</dbReference>
<dbReference type="Gene3D" id="2.40.360.20">
    <property type="match status" value="1"/>
</dbReference>
<organism evidence="2 3">
    <name type="scientific">Thalassospira xiamenensis</name>
    <dbReference type="NCBI Taxonomy" id="220697"/>
    <lineage>
        <taxon>Bacteria</taxon>
        <taxon>Pseudomonadati</taxon>
        <taxon>Pseudomonadota</taxon>
        <taxon>Alphaproteobacteria</taxon>
        <taxon>Rhodospirillales</taxon>
        <taxon>Thalassospiraceae</taxon>
        <taxon>Thalassospira</taxon>
    </lineage>
</organism>
<reference evidence="2 3" key="1">
    <citation type="submission" date="2017-08" db="EMBL/GenBank/DDBJ databases">
        <authorList>
            <person name="de Groot N.N."/>
        </authorList>
    </citation>
    <scope>NUCLEOTIDE SEQUENCE [LARGE SCALE GENOMIC DNA]</scope>
    <source>
        <strain evidence="2 3">USBA 78</strain>
    </source>
</reference>
<dbReference type="Proteomes" id="UP000219068">
    <property type="component" value="Unassembled WGS sequence"/>
</dbReference>
<sequence length="329" mass="36759">MCCLTASRYAMAIFPFLAMAATAGCQVTNTLDSFSQSLNELNDGMSAYATERTNDGPDMGSANLPKFGTGDAFVFDSGRAVYVTKTSREKIFWNGGGDYSFVTTDDFTLPNLEWSYTDKEGQKRSGTASLRDGSESIWPLSFDKQVRIYTTSENIDPETGKPDQYQQWLSCSVPATETVTVEAGTFDTYIVECARYWQQWWMQTTKWWYAPEIGYYVKRERNWKSGQDHSEELITFGPAPTKIPAADRKRLAALVQATLEDTLSGKTMTSKGNITIAVTPLKTVQTDKGAWCRTYRQSLSAHNRTSSQIKTACRTEKGWIVEDDVAGKS</sequence>